<dbReference type="GO" id="GO:0008120">
    <property type="term" value="F:ceramide glucosyltransferase activity"/>
    <property type="evidence" value="ECO:0007669"/>
    <property type="project" value="TreeGrafter"/>
</dbReference>
<evidence type="ECO:0000313" key="10">
    <source>
        <dbReference type="Proteomes" id="UP000182983"/>
    </source>
</evidence>
<dbReference type="Pfam" id="PF13506">
    <property type="entry name" value="Glyco_transf_21"/>
    <property type="match status" value="1"/>
</dbReference>
<dbReference type="EMBL" id="FNWO01000014">
    <property type="protein sequence ID" value="SEH57328.1"/>
    <property type="molecule type" value="Genomic_DNA"/>
</dbReference>
<keyword evidence="10" id="KW-1185">Reference proteome</keyword>
<dbReference type="GO" id="GO:0016020">
    <property type="term" value="C:membrane"/>
    <property type="evidence" value="ECO:0007669"/>
    <property type="project" value="UniProtKB-SubCell"/>
</dbReference>
<dbReference type="RefSeq" id="WP_074770030.1">
    <property type="nucleotide sequence ID" value="NZ_FNWO01000014.1"/>
</dbReference>
<dbReference type="PANTHER" id="PTHR12726">
    <property type="entry name" value="CERAMIDE GLUCOSYLTRANSFERASE"/>
    <property type="match status" value="1"/>
</dbReference>
<dbReference type="InterPro" id="IPR025993">
    <property type="entry name" value="Ceramide_glucosylTrfase"/>
</dbReference>
<organism evidence="9 10">
    <name type="scientific">Magnetospirillum fulvum</name>
    <name type="common">Rhodospirillum fulvum</name>
    <dbReference type="NCBI Taxonomy" id="1082"/>
    <lineage>
        <taxon>Bacteria</taxon>
        <taxon>Pseudomonadati</taxon>
        <taxon>Pseudomonadota</taxon>
        <taxon>Alphaproteobacteria</taxon>
        <taxon>Rhodospirillales</taxon>
        <taxon>Rhodospirillaceae</taxon>
        <taxon>Magnetospirillum</taxon>
    </lineage>
</organism>
<comment type="pathway">
    <text evidence="3">Sphingolipid metabolism.</text>
</comment>
<dbReference type="Gene3D" id="3.90.550.10">
    <property type="entry name" value="Spore Coat Polysaccharide Biosynthesis Protein SpsA, Chain A"/>
    <property type="match status" value="1"/>
</dbReference>
<dbReference type="OrthoDB" id="9814255at2"/>
<evidence type="ECO:0000256" key="5">
    <source>
        <dbReference type="ARBA" id="ARBA00022679"/>
    </source>
</evidence>
<evidence type="ECO:0000256" key="6">
    <source>
        <dbReference type="ARBA" id="ARBA00022692"/>
    </source>
</evidence>
<dbReference type="NCBIfam" id="TIGR03472">
    <property type="entry name" value="HpnI"/>
    <property type="match status" value="1"/>
</dbReference>
<reference evidence="10" key="1">
    <citation type="submission" date="2016-10" db="EMBL/GenBank/DDBJ databases">
        <authorList>
            <person name="Varghese N."/>
            <person name="Submissions S."/>
        </authorList>
    </citation>
    <scope>NUCLEOTIDE SEQUENCE [LARGE SCALE GENOMIC DNA]</scope>
    <source>
        <strain evidence="10">DSM 13234</strain>
    </source>
</reference>
<evidence type="ECO:0000256" key="2">
    <source>
        <dbReference type="ARBA" id="ARBA00004760"/>
    </source>
</evidence>
<dbReference type="InterPro" id="IPR029044">
    <property type="entry name" value="Nucleotide-diphossugar_trans"/>
</dbReference>
<evidence type="ECO:0000256" key="8">
    <source>
        <dbReference type="ARBA" id="ARBA00023136"/>
    </source>
</evidence>
<evidence type="ECO:0000256" key="7">
    <source>
        <dbReference type="ARBA" id="ARBA00022989"/>
    </source>
</evidence>
<accession>A0A1H6J5V4</accession>
<name>A0A1H6J5V4_MAGFU</name>
<proteinExistence type="predicted"/>
<dbReference type="CDD" id="cd02520">
    <property type="entry name" value="Glucosylceramide_synthase"/>
    <property type="match status" value="1"/>
</dbReference>
<dbReference type="AlphaFoldDB" id="A0A1H6J5V4"/>
<sequence length="384" mass="40321">MGALVFWLLTALVGAGCIYQIAAAVLVRRFVSAPRLVPAERPPVSVLKPLHGAEPGLAAALESCLRQDYPAFQVLFGAGDPADTALEVVRALPEPPPGAEIATVVRPGGPARNRKVGNLLSIYPEARHDLIVIADSDVRVESGYLDDLVAPFADPSVGVVTCLYVGHADEGRWSRLGALGINHGFLPSALVARALGRHDGCFGATVAIRRSVLERGGGLHAIADLLADDWALGAMARAQGLRIALAARPVEIVVTEPSLRALFDHEIRWGRTVASIDRAGHLASVVTQPVGLALLAAGVGAATGSGGAGLLVLAAAVACRLWAVRVEEFSFKLPRAGLIDLALREILSIVVYAVASSGRTVLWRGRRFVVRRDGTLEPVEGFAS</sequence>
<keyword evidence="4" id="KW-0328">Glycosyltransferase</keyword>
<dbReference type="PANTHER" id="PTHR12726:SF0">
    <property type="entry name" value="CERAMIDE GLUCOSYLTRANSFERASE"/>
    <property type="match status" value="1"/>
</dbReference>
<evidence type="ECO:0000256" key="4">
    <source>
        <dbReference type="ARBA" id="ARBA00022676"/>
    </source>
</evidence>
<comment type="subcellular location">
    <subcellularLocation>
        <location evidence="1">Membrane</location>
        <topology evidence="1">Multi-pass membrane protein</topology>
    </subcellularLocation>
</comment>
<evidence type="ECO:0000313" key="9">
    <source>
        <dbReference type="EMBL" id="SEH57328.1"/>
    </source>
</evidence>
<keyword evidence="5 9" id="KW-0808">Transferase</keyword>
<keyword evidence="8" id="KW-0472">Membrane</keyword>
<protein>
    <submittedName>
        <fullName evidence="9">Ceramide glucosyltransferase</fullName>
    </submittedName>
</protein>
<evidence type="ECO:0000256" key="3">
    <source>
        <dbReference type="ARBA" id="ARBA00004991"/>
    </source>
</evidence>
<evidence type="ECO:0000256" key="1">
    <source>
        <dbReference type="ARBA" id="ARBA00004141"/>
    </source>
</evidence>
<dbReference type="SUPFAM" id="SSF53448">
    <property type="entry name" value="Nucleotide-diphospho-sugar transferases"/>
    <property type="match status" value="1"/>
</dbReference>
<comment type="pathway">
    <text evidence="2">Lipid metabolism; sphingolipid metabolism.</text>
</comment>
<keyword evidence="7" id="KW-1133">Transmembrane helix</keyword>
<dbReference type="InterPro" id="IPR017835">
    <property type="entry name" value="Hopen-assoc_HpnI"/>
</dbReference>
<dbReference type="Proteomes" id="UP000182983">
    <property type="component" value="Unassembled WGS sequence"/>
</dbReference>
<dbReference type="GO" id="GO:0006679">
    <property type="term" value="P:glucosylceramide biosynthetic process"/>
    <property type="evidence" value="ECO:0007669"/>
    <property type="project" value="TreeGrafter"/>
</dbReference>
<gene>
    <name evidence="9" type="ORF">SAMN04244559_03023</name>
</gene>
<keyword evidence="6" id="KW-0812">Transmembrane</keyword>